<dbReference type="GO" id="GO:0045338">
    <property type="term" value="P:farnesyl diphosphate metabolic process"/>
    <property type="evidence" value="ECO:0007669"/>
    <property type="project" value="InterPro"/>
</dbReference>
<dbReference type="SFLD" id="SFLDG01018">
    <property type="entry name" value="Squalene/Phytoene_Synthase_Lik"/>
    <property type="match status" value="1"/>
</dbReference>
<dbReference type="GO" id="GO:0051996">
    <property type="term" value="F:squalene synthase [NAD(P)H] activity"/>
    <property type="evidence" value="ECO:0007669"/>
    <property type="project" value="InterPro"/>
</dbReference>
<reference evidence="1 2" key="1">
    <citation type="submission" date="2018-12" db="EMBL/GenBank/DDBJ databases">
        <title>three novel Halomonas strain isolated from plants.</title>
        <authorList>
            <person name="Sun C."/>
        </authorList>
    </citation>
    <scope>NUCLEOTIDE SEQUENCE [LARGE SCALE GENOMIC DNA]</scope>
    <source>
        <strain evidence="1 2">DSM 19434</strain>
    </source>
</reference>
<gene>
    <name evidence="1" type="ORF">ELY33_06195</name>
</gene>
<dbReference type="InterPro" id="IPR033904">
    <property type="entry name" value="Trans_IPPS_HH"/>
</dbReference>
<keyword evidence="2" id="KW-1185">Reference proteome</keyword>
<accession>A0A433KRI5</accession>
<sequence length="358" mass="40053">MKPESLALQDRLLPGVSRTFALTIPQLPESLRPVITNAYLLCRIADTVEDSTEMAPQDKDIHYQRLLAGLDDGDAAQAFATTLLETGLINDPLERELVAETPSVLRAFGELPLEQQAALRDCLHTMCQGMAVFEHLKSPYGLESSTCLRDYCYIVAGCVGEMLTRLFAGKSPQIRAQQEDMLRLSVAFGQGLQMTNILKDVWDDQQRGICWLPRDVFAARGIDLTQSKNWQDHSGYREGIRYLVGVAHHHLQLAQDYTLLIPASEAGMRRFCSWSIGMALSTLRNIAAHPGYSSRQEVKISRRRLRLIIAVNSLSVRNDTLLRGVFHWSRHRLPDLQAADIGPLHAISRHSMESPAQG</sequence>
<dbReference type="InterPro" id="IPR044844">
    <property type="entry name" value="Trans_IPPS_euk-type"/>
</dbReference>
<dbReference type="AlphaFoldDB" id="A0A433KRI5"/>
<dbReference type="InterPro" id="IPR002060">
    <property type="entry name" value="Squ/phyt_synthse"/>
</dbReference>
<organism evidence="1 2">
    <name type="scientific">Vreelandella andesensis</name>
    <dbReference type="NCBI Taxonomy" id="447567"/>
    <lineage>
        <taxon>Bacteria</taxon>
        <taxon>Pseudomonadati</taxon>
        <taxon>Pseudomonadota</taxon>
        <taxon>Gammaproteobacteria</taxon>
        <taxon>Oceanospirillales</taxon>
        <taxon>Halomonadaceae</taxon>
        <taxon>Vreelandella</taxon>
    </lineage>
</organism>
<evidence type="ECO:0000313" key="1">
    <source>
        <dbReference type="EMBL" id="RUR32191.1"/>
    </source>
</evidence>
<dbReference type="SUPFAM" id="SSF48576">
    <property type="entry name" value="Terpenoid synthases"/>
    <property type="match status" value="1"/>
</dbReference>
<dbReference type="Gene3D" id="1.10.600.10">
    <property type="entry name" value="Farnesyl Diphosphate Synthase"/>
    <property type="match status" value="1"/>
</dbReference>
<dbReference type="OrthoDB" id="9807580at2"/>
<dbReference type="EMBL" id="RZHG01000011">
    <property type="protein sequence ID" value="RUR32191.1"/>
    <property type="molecule type" value="Genomic_DNA"/>
</dbReference>
<dbReference type="InterPro" id="IPR008949">
    <property type="entry name" value="Isoprenoid_synthase_dom_sf"/>
</dbReference>
<evidence type="ECO:0000313" key="2">
    <source>
        <dbReference type="Proteomes" id="UP000287336"/>
    </source>
</evidence>
<dbReference type="RefSeq" id="WP_126945536.1">
    <property type="nucleotide sequence ID" value="NZ_RZHG01000011.1"/>
</dbReference>
<dbReference type="Pfam" id="PF00494">
    <property type="entry name" value="SQS_PSY"/>
    <property type="match status" value="1"/>
</dbReference>
<dbReference type="PANTHER" id="PTHR11626">
    <property type="entry name" value="FARNESYL-DIPHOSPHATE FARNESYLTRANSFERASE"/>
    <property type="match status" value="1"/>
</dbReference>
<dbReference type="CDD" id="cd00683">
    <property type="entry name" value="Trans_IPPS_HH"/>
    <property type="match status" value="1"/>
</dbReference>
<dbReference type="GO" id="GO:0016114">
    <property type="term" value="P:terpenoid biosynthetic process"/>
    <property type="evidence" value="ECO:0007669"/>
    <property type="project" value="UniProtKB-ARBA"/>
</dbReference>
<dbReference type="PANTHER" id="PTHR11626:SF2">
    <property type="entry name" value="SQUALENE SYNTHASE"/>
    <property type="match status" value="1"/>
</dbReference>
<dbReference type="SFLD" id="SFLDS00005">
    <property type="entry name" value="Isoprenoid_Synthase_Type_I"/>
    <property type="match status" value="1"/>
</dbReference>
<proteinExistence type="predicted"/>
<protein>
    <submittedName>
        <fullName evidence="1">Squalene/phytoene synthase family protein</fullName>
    </submittedName>
</protein>
<comment type="caution">
    <text evidence="1">The sequence shown here is derived from an EMBL/GenBank/DDBJ whole genome shotgun (WGS) entry which is preliminary data.</text>
</comment>
<dbReference type="Proteomes" id="UP000287336">
    <property type="component" value="Unassembled WGS sequence"/>
</dbReference>
<name>A0A433KRI5_9GAMM</name>